<feature type="transmembrane region" description="Helical" evidence="1">
    <location>
        <begin position="35"/>
        <end position="56"/>
    </location>
</feature>
<dbReference type="AlphaFoldDB" id="D8SUK4"/>
<dbReference type="PANTHER" id="PTHR33129:SF1">
    <property type="entry name" value="ATP-BINDING PROTEIN"/>
    <property type="match status" value="1"/>
</dbReference>
<proteinExistence type="predicted"/>
<dbReference type="Proteomes" id="UP000001514">
    <property type="component" value="Unassembled WGS sequence"/>
</dbReference>
<dbReference type="Gramene" id="EFJ11909">
    <property type="protein sequence ID" value="EFJ11909"/>
    <property type="gene ID" value="SELMODRAFT_425870"/>
</dbReference>
<keyword evidence="1" id="KW-1133">Transmembrane helix</keyword>
<dbReference type="InParanoid" id="D8SUK4"/>
<feature type="transmembrane region" description="Helical" evidence="1">
    <location>
        <begin position="226"/>
        <end position="250"/>
    </location>
</feature>
<keyword evidence="1" id="KW-0812">Transmembrane</keyword>
<organism evidence="3">
    <name type="scientific">Selaginella moellendorffii</name>
    <name type="common">Spikemoss</name>
    <dbReference type="NCBI Taxonomy" id="88036"/>
    <lineage>
        <taxon>Eukaryota</taxon>
        <taxon>Viridiplantae</taxon>
        <taxon>Streptophyta</taxon>
        <taxon>Embryophyta</taxon>
        <taxon>Tracheophyta</taxon>
        <taxon>Lycopodiopsida</taxon>
        <taxon>Selaginellales</taxon>
        <taxon>Selaginellaceae</taxon>
        <taxon>Selaginella</taxon>
    </lineage>
</organism>
<dbReference type="InterPro" id="IPR052980">
    <property type="entry name" value="Crinkler_effector"/>
</dbReference>
<dbReference type="KEGG" id="smo:SELMODRAFT_425870"/>
<sequence>MVVKMATKISQEVAKLLNVLVVEFQKNSGSDPPTLLLPIISFLATSRAIIDRIVAFRKRTTPKMLKGCLYLLQNAASSQKIDYKSFILKNGLEMEESLFDDEERPIKRRVRFHPAGEERVKRQQLEGAEFFVVPDEITNASRLWQWIKQINPNVRARLTPQGWMAMVGSSVRDGPLPHEFDLHFREALSARSIWGKESAVKILERECYKELWEGGVKPLFGQNRRVAILVLGNPGIGKTGFLLYVLVILLKEKRKVLLRTKGGSLYYFNPDAAGNHHTCMVGSYSEARLDRDRDLVFLADGKLSDVPVFLGKALLAPTPLRSNYKDYENDAACRKLFLPVWPSRELSLLRQVVFPDKDLQATNERYKQWGGIPRYVLETTSDDLAGIIQRMPALADVVTAASSGAVESDHPSHKALYLRVHDNYKSYDLQYASPFVRRTVYEKLHRDQVNTLRAFVSFRGTALQGFAALKGGVLQEHFRSISQNTKLFRVCEVFEDVATKSTGPLMQEFTFGKPVTVWSVDDLTSLYVYDSIVWPENPIEETLDALLLTKNAAKQDVLQLFQVTVTSGRHGHGLKYNGLLRVMDKFKVPPVRVEVYIVTTNDLFADAGWQNWRIKNNNVLADKKIKQRLIGSRAWENCPVWISQRRLLAAKLGHNLTWCLIVQLWKIWRYLKTTQMMAPEELAKRSRHVAILDESTSTESPTSVVRPTST</sequence>
<evidence type="ECO:0000256" key="1">
    <source>
        <dbReference type="SAM" id="Phobius"/>
    </source>
</evidence>
<dbReference type="HOGENOM" id="CLU_396600_0_0_1"/>
<evidence type="ECO:0000313" key="3">
    <source>
        <dbReference type="Proteomes" id="UP000001514"/>
    </source>
</evidence>
<evidence type="ECO:0000313" key="2">
    <source>
        <dbReference type="EMBL" id="EFJ11909.1"/>
    </source>
</evidence>
<dbReference type="EMBL" id="GL377643">
    <property type="protein sequence ID" value="EFJ11909.1"/>
    <property type="molecule type" value="Genomic_DNA"/>
</dbReference>
<dbReference type="PANTHER" id="PTHR33129">
    <property type="entry name" value="PROTEIN KINASE DOMAIN-CONTAINING PROTEIN-RELATED"/>
    <property type="match status" value="1"/>
</dbReference>
<accession>D8SUK4</accession>
<name>D8SUK4_SELML</name>
<keyword evidence="3" id="KW-1185">Reference proteome</keyword>
<reference evidence="2 3" key="1">
    <citation type="journal article" date="2011" name="Science">
        <title>The Selaginella genome identifies genetic changes associated with the evolution of vascular plants.</title>
        <authorList>
            <person name="Banks J.A."/>
            <person name="Nishiyama T."/>
            <person name="Hasebe M."/>
            <person name="Bowman J.L."/>
            <person name="Gribskov M."/>
            <person name="dePamphilis C."/>
            <person name="Albert V.A."/>
            <person name="Aono N."/>
            <person name="Aoyama T."/>
            <person name="Ambrose B.A."/>
            <person name="Ashton N.W."/>
            <person name="Axtell M.J."/>
            <person name="Barker E."/>
            <person name="Barker M.S."/>
            <person name="Bennetzen J.L."/>
            <person name="Bonawitz N.D."/>
            <person name="Chapple C."/>
            <person name="Cheng C."/>
            <person name="Correa L.G."/>
            <person name="Dacre M."/>
            <person name="DeBarry J."/>
            <person name="Dreyer I."/>
            <person name="Elias M."/>
            <person name="Engstrom E.M."/>
            <person name="Estelle M."/>
            <person name="Feng L."/>
            <person name="Finet C."/>
            <person name="Floyd S.K."/>
            <person name="Frommer W.B."/>
            <person name="Fujita T."/>
            <person name="Gramzow L."/>
            <person name="Gutensohn M."/>
            <person name="Harholt J."/>
            <person name="Hattori M."/>
            <person name="Heyl A."/>
            <person name="Hirai T."/>
            <person name="Hiwatashi Y."/>
            <person name="Ishikawa M."/>
            <person name="Iwata M."/>
            <person name="Karol K.G."/>
            <person name="Koehler B."/>
            <person name="Kolukisaoglu U."/>
            <person name="Kubo M."/>
            <person name="Kurata T."/>
            <person name="Lalonde S."/>
            <person name="Li K."/>
            <person name="Li Y."/>
            <person name="Litt A."/>
            <person name="Lyons E."/>
            <person name="Manning G."/>
            <person name="Maruyama T."/>
            <person name="Michael T.P."/>
            <person name="Mikami K."/>
            <person name="Miyazaki S."/>
            <person name="Morinaga S."/>
            <person name="Murata T."/>
            <person name="Mueller-Roeber B."/>
            <person name="Nelson D.R."/>
            <person name="Obara M."/>
            <person name="Oguri Y."/>
            <person name="Olmstead R.G."/>
            <person name="Onodera N."/>
            <person name="Petersen B.L."/>
            <person name="Pils B."/>
            <person name="Prigge M."/>
            <person name="Rensing S.A."/>
            <person name="Riano-Pachon D.M."/>
            <person name="Roberts A.W."/>
            <person name="Sato Y."/>
            <person name="Scheller H.V."/>
            <person name="Schulz B."/>
            <person name="Schulz C."/>
            <person name="Shakirov E.V."/>
            <person name="Shibagaki N."/>
            <person name="Shinohara N."/>
            <person name="Shippen D.E."/>
            <person name="Soerensen I."/>
            <person name="Sotooka R."/>
            <person name="Sugimoto N."/>
            <person name="Sugita M."/>
            <person name="Sumikawa N."/>
            <person name="Tanurdzic M."/>
            <person name="Theissen G."/>
            <person name="Ulvskov P."/>
            <person name="Wakazuki S."/>
            <person name="Weng J.K."/>
            <person name="Willats W.W."/>
            <person name="Wipf D."/>
            <person name="Wolf P.G."/>
            <person name="Yang L."/>
            <person name="Zimmer A.D."/>
            <person name="Zhu Q."/>
            <person name="Mitros T."/>
            <person name="Hellsten U."/>
            <person name="Loque D."/>
            <person name="Otillar R."/>
            <person name="Salamov A."/>
            <person name="Schmutz J."/>
            <person name="Shapiro H."/>
            <person name="Lindquist E."/>
            <person name="Lucas S."/>
            <person name="Rokhsar D."/>
            <person name="Grigoriev I.V."/>
        </authorList>
    </citation>
    <scope>NUCLEOTIDE SEQUENCE [LARGE SCALE GENOMIC DNA]</scope>
</reference>
<protein>
    <submittedName>
        <fullName evidence="2">Uncharacterized protein</fullName>
    </submittedName>
</protein>
<gene>
    <name evidence="2" type="ORF">SELMODRAFT_425870</name>
</gene>
<keyword evidence="1" id="KW-0472">Membrane</keyword>